<evidence type="ECO:0000259" key="9">
    <source>
        <dbReference type="Pfam" id="PF25198"/>
    </source>
</evidence>
<dbReference type="InterPro" id="IPR057336">
    <property type="entry name" value="GerAC_N"/>
</dbReference>
<keyword evidence="7" id="KW-0449">Lipoprotein</keyword>
<dbReference type="NCBIfam" id="TIGR02887">
    <property type="entry name" value="spore_ger_x_C"/>
    <property type="match status" value="1"/>
</dbReference>
<keyword evidence="4" id="KW-0732">Signal</keyword>
<dbReference type="InterPro" id="IPR038501">
    <property type="entry name" value="Spore_GerAC_C_sf"/>
</dbReference>
<evidence type="ECO:0000256" key="7">
    <source>
        <dbReference type="ARBA" id="ARBA00023288"/>
    </source>
</evidence>
<name>A0A0A5G7U0_9BACI</name>
<evidence type="ECO:0000256" key="3">
    <source>
        <dbReference type="ARBA" id="ARBA00022544"/>
    </source>
</evidence>
<evidence type="ECO:0000256" key="1">
    <source>
        <dbReference type="ARBA" id="ARBA00004635"/>
    </source>
</evidence>
<comment type="subcellular location">
    <subcellularLocation>
        <location evidence="1">Membrane</location>
        <topology evidence="1">Lipid-anchor</topology>
    </subcellularLocation>
</comment>
<gene>
    <name evidence="10" type="ORF">N783_08975</name>
</gene>
<accession>A0A0A5G7U0</accession>
<evidence type="ECO:0000256" key="4">
    <source>
        <dbReference type="ARBA" id="ARBA00022729"/>
    </source>
</evidence>
<feature type="domain" description="Spore germination GerAC-like C-terminal" evidence="8">
    <location>
        <begin position="218"/>
        <end position="363"/>
    </location>
</feature>
<evidence type="ECO:0008006" key="12">
    <source>
        <dbReference type="Google" id="ProtNLM"/>
    </source>
</evidence>
<dbReference type="OrthoDB" id="2433998at2"/>
<dbReference type="InterPro" id="IPR046953">
    <property type="entry name" value="Spore_GerAC-like_C"/>
</dbReference>
<protein>
    <recommendedName>
        <fullName evidence="12">Spore germination protein</fullName>
    </recommendedName>
</protein>
<comment type="caution">
    <text evidence="10">The sequence shown here is derived from an EMBL/GenBank/DDBJ whole genome shotgun (WGS) entry which is preliminary data.</text>
</comment>
<evidence type="ECO:0000256" key="6">
    <source>
        <dbReference type="ARBA" id="ARBA00023139"/>
    </source>
</evidence>
<evidence type="ECO:0000256" key="5">
    <source>
        <dbReference type="ARBA" id="ARBA00023136"/>
    </source>
</evidence>
<comment type="similarity">
    <text evidence="2">Belongs to the GerABKC lipoprotein family.</text>
</comment>
<keyword evidence="11" id="KW-1185">Reference proteome</keyword>
<dbReference type="PANTHER" id="PTHR35789:SF1">
    <property type="entry name" value="SPORE GERMINATION PROTEIN B3"/>
    <property type="match status" value="1"/>
</dbReference>
<keyword evidence="5" id="KW-0472">Membrane</keyword>
<dbReference type="PANTHER" id="PTHR35789">
    <property type="entry name" value="SPORE GERMINATION PROTEIN B3"/>
    <property type="match status" value="1"/>
</dbReference>
<evidence type="ECO:0000313" key="11">
    <source>
        <dbReference type="Proteomes" id="UP000030403"/>
    </source>
</evidence>
<dbReference type="Pfam" id="PF25198">
    <property type="entry name" value="Spore_GerAC_N"/>
    <property type="match status" value="1"/>
</dbReference>
<dbReference type="GO" id="GO:0009847">
    <property type="term" value="P:spore germination"/>
    <property type="evidence" value="ECO:0007669"/>
    <property type="project" value="InterPro"/>
</dbReference>
<evidence type="ECO:0000256" key="2">
    <source>
        <dbReference type="ARBA" id="ARBA00007886"/>
    </source>
</evidence>
<feature type="domain" description="Spore germination protein N-terminal" evidence="9">
    <location>
        <begin position="26"/>
        <end position="196"/>
    </location>
</feature>
<proteinExistence type="inferred from homology"/>
<dbReference type="GO" id="GO:0016020">
    <property type="term" value="C:membrane"/>
    <property type="evidence" value="ECO:0007669"/>
    <property type="project" value="UniProtKB-SubCell"/>
</dbReference>
<dbReference type="Pfam" id="PF05504">
    <property type="entry name" value="Spore_GerAC"/>
    <property type="match status" value="1"/>
</dbReference>
<reference evidence="10 11" key="1">
    <citation type="submission" date="2013-08" db="EMBL/GenBank/DDBJ databases">
        <authorList>
            <person name="Huang J."/>
            <person name="Wang G."/>
        </authorList>
    </citation>
    <scope>NUCLEOTIDE SEQUENCE [LARGE SCALE GENOMIC DNA]</scope>
    <source>
        <strain evidence="10 11">BH030004</strain>
    </source>
</reference>
<dbReference type="STRING" id="1385511.GCA_000425225_02418"/>
<evidence type="ECO:0000313" key="10">
    <source>
        <dbReference type="EMBL" id="KGX88089.1"/>
    </source>
</evidence>
<sequence>MKINTLFTSILMLILLSLTLTGCGFKDIDKRNFVLAVGIDPGEKEEYVKVNLKLAIPNAEKTKEVRDFTVITEEAKTIAEAVRIIKSRVDKEIDFGQLKTIILSEELLERDLQSVLDWFIRRRDIQQISYVALSKTDTINILQLSPKGEKIPSNNILLTFSTTGTKSSYVTTVQLYQLRRALVEKGTDPILPIIEIVQEKFRVNKLKIINGEKENMLDLTPEETKLFNSIFNEYKMGTIVIEGKLYFIVALDKMKTSYKLVTNTEKPYIKYDIIMKGFIEESETELKSESLPKYEKVTSKNMEKRVQNLFEKLQEAGVDPFGFGLRYRATHRGSKEEKMEKWNAIYPDIEFRVNVKAEITGTGIIE</sequence>
<dbReference type="Gene3D" id="3.30.300.210">
    <property type="entry name" value="Nutrient germinant receptor protein C, domain 3"/>
    <property type="match status" value="1"/>
</dbReference>
<dbReference type="PROSITE" id="PS51257">
    <property type="entry name" value="PROKAR_LIPOPROTEIN"/>
    <property type="match status" value="1"/>
</dbReference>
<keyword evidence="3" id="KW-0309">Germination</keyword>
<dbReference type="EMBL" id="AVPF01000021">
    <property type="protein sequence ID" value="KGX88089.1"/>
    <property type="molecule type" value="Genomic_DNA"/>
</dbReference>
<dbReference type="AlphaFoldDB" id="A0A0A5G7U0"/>
<dbReference type="InterPro" id="IPR008844">
    <property type="entry name" value="Spore_GerAC-like"/>
</dbReference>
<dbReference type="RefSeq" id="WP_027448872.1">
    <property type="nucleotide sequence ID" value="NZ_AVPF01000021.1"/>
</dbReference>
<organism evidence="10 11">
    <name type="scientific">Pontibacillus marinus BH030004 = DSM 16465</name>
    <dbReference type="NCBI Taxonomy" id="1385511"/>
    <lineage>
        <taxon>Bacteria</taxon>
        <taxon>Bacillati</taxon>
        <taxon>Bacillota</taxon>
        <taxon>Bacilli</taxon>
        <taxon>Bacillales</taxon>
        <taxon>Bacillaceae</taxon>
        <taxon>Pontibacillus</taxon>
    </lineage>
</organism>
<dbReference type="Proteomes" id="UP000030403">
    <property type="component" value="Unassembled WGS sequence"/>
</dbReference>
<keyword evidence="6" id="KW-0564">Palmitate</keyword>
<dbReference type="eggNOG" id="ENOG502ZCHB">
    <property type="taxonomic scope" value="Bacteria"/>
</dbReference>
<evidence type="ECO:0000259" key="8">
    <source>
        <dbReference type="Pfam" id="PF05504"/>
    </source>
</evidence>